<evidence type="ECO:0000313" key="2">
    <source>
        <dbReference type="Proteomes" id="UP000053766"/>
    </source>
</evidence>
<reference evidence="1 2" key="1">
    <citation type="submission" date="2013-11" db="EMBL/GenBank/DDBJ databases">
        <title>Draft genome of the bovine lungworm Dictyocaulus viviparus.</title>
        <authorList>
            <person name="Mitreva M."/>
        </authorList>
    </citation>
    <scope>NUCLEOTIDE SEQUENCE [LARGE SCALE GENOMIC DNA]</scope>
    <source>
        <strain evidence="1 2">HannoverDv2000</strain>
    </source>
</reference>
<accession>A0A0D8Y2L0</accession>
<name>A0A0D8Y2L0_DICVI</name>
<keyword evidence="2" id="KW-1185">Reference proteome</keyword>
<reference evidence="2" key="2">
    <citation type="journal article" date="2016" name="Sci. Rep.">
        <title>Dictyocaulus viviparus genome, variome and transcriptome elucidate lungworm biology and support future intervention.</title>
        <authorList>
            <person name="McNulty S.N."/>
            <person name="Strube C."/>
            <person name="Rosa B.A."/>
            <person name="Martin J.C."/>
            <person name="Tyagi R."/>
            <person name="Choi Y.J."/>
            <person name="Wang Q."/>
            <person name="Hallsworth Pepin K."/>
            <person name="Zhang X."/>
            <person name="Ozersky P."/>
            <person name="Wilson R.K."/>
            <person name="Sternberg P.W."/>
            <person name="Gasser R.B."/>
            <person name="Mitreva M."/>
        </authorList>
    </citation>
    <scope>NUCLEOTIDE SEQUENCE [LARGE SCALE GENOMIC DNA]</scope>
    <source>
        <strain evidence="2">HannoverDv2000</strain>
    </source>
</reference>
<dbReference type="EMBL" id="KN716206">
    <property type="protein sequence ID" value="KJH50402.1"/>
    <property type="molecule type" value="Genomic_DNA"/>
</dbReference>
<proteinExistence type="predicted"/>
<dbReference type="AlphaFoldDB" id="A0A0D8Y2L0"/>
<evidence type="ECO:0000313" key="1">
    <source>
        <dbReference type="EMBL" id="KJH50402.1"/>
    </source>
</evidence>
<sequence>MRRNPRSSDLSSKAEQVTEKGCIMRGLSLLVFLTLFNSSTFTASTTSSLVITQISVAMLNELHKLANYGRKIFEGNEFVGYFIYYHNGFLVHY</sequence>
<organism evidence="1 2">
    <name type="scientific">Dictyocaulus viviparus</name>
    <name type="common">Bovine lungworm</name>
    <dbReference type="NCBI Taxonomy" id="29172"/>
    <lineage>
        <taxon>Eukaryota</taxon>
        <taxon>Metazoa</taxon>
        <taxon>Ecdysozoa</taxon>
        <taxon>Nematoda</taxon>
        <taxon>Chromadorea</taxon>
        <taxon>Rhabditida</taxon>
        <taxon>Rhabditina</taxon>
        <taxon>Rhabditomorpha</taxon>
        <taxon>Strongyloidea</taxon>
        <taxon>Metastrongylidae</taxon>
        <taxon>Dictyocaulus</taxon>
    </lineage>
</organism>
<dbReference type="Proteomes" id="UP000053766">
    <property type="component" value="Unassembled WGS sequence"/>
</dbReference>
<gene>
    <name evidence="1" type="ORF">DICVIV_03413</name>
</gene>
<protein>
    <submittedName>
        <fullName evidence="1">Uncharacterized protein</fullName>
    </submittedName>
</protein>